<evidence type="ECO:0000313" key="5">
    <source>
        <dbReference type="Proteomes" id="UP001208692"/>
    </source>
</evidence>
<feature type="domain" description="DUF5689" evidence="1">
    <location>
        <begin position="47"/>
        <end position="276"/>
    </location>
</feature>
<gene>
    <name evidence="2" type="ORF">RCZ15_06030</name>
    <name evidence="3" type="ORF">RCZ16_10100</name>
</gene>
<dbReference type="EMBL" id="BQKA01000012">
    <property type="protein sequence ID" value="GJM49628.1"/>
    <property type="molecule type" value="Genomic_DNA"/>
</dbReference>
<dbReference type="Proteomes" id="UP001208692">
    <property type="component" value="Unassembled WGS sequence"/>
</dbReference>
<dbReference type="EMBL" id="BQKB01000018">
    <property type="protein sequence ID" value="GJM52693.1"/>
    <property type="molecule type" value="Genomic_DNA"/>
</dbReference>
<reference evidence="2 5" key="1">
    <citation type="submission" date="2021-11" db="EMBL/GenBank/DDBJ databases">
        <title>Draft genome sequence of Capnocytophaga sp. strain KC07075 isolated from cat oral cavity.</title>
        <authorList>
            <person name="Suzuki M."/>
            <person name="Imaoka K."/>
            <person name="Kimura M."/>
            <person name="Morikawa S."/>
            <person name="Maeda K."/>
        </authorList>
    </citation>
    <scope>NUCLEOTIDE SEQUENCE</scope>
    <source>
        <strain evidence="2">KC07075</strain>
        <strain evidence="3 5">KC07079</strain>
    </source>
</reference>
<proteinExistence type="predicted"/>
<evidence type="ECO:0000313" key="3">
    <source>
        <dbReference type="EMBL" id="GJM52693.1"/>
    </source>
</evidence>
<dbReference type="InterPro" id="IPR043744">
    <property type="entry name" value="DUF5689"/>
</dbReference>
<dbReference type="Proteomes" id="UP001207736">
    <property type="component" value="Unassembled WGS sequence"/>
</dbReference>
<keyword evidence="5" id="KW-1185">Reference proteome</keyword>
<dbReference type="AlphaFoldDB" id="A0AAV5AVT8"/>
<dbReference type="RefSeq" id="WP_264846096.1">
    <property type="nucleotide sequence ID" value="NZ_BPMA01000018.1"/>
</dbReference>
<accession>A0AAV5AVT8</accession>
<comment type="caution">
    <text evidence="2">The sequence shown here is derived from an EMBL/GenBank/DDBJ whole genome shotgun (WGS) entry which is preliminary data.</text>
</comment>
<evidence type="ECO:0000313" key="2">
    <source>
        <dbReference type="EMBL" id="GJM49628.1"/>
    </source>
</evidence>
<name>A0AAV5AVT8_9FLAO</name>
<sequence>MKIYIIPIITIALFVISSCVKDSNYDDPNYAELQQSDKNKAESFDGNRISYTKLRDKATTLITEYTENDAFEGYVISSDEDGNFYKKIYVQAPDKLGTIAVAIEKKGLYGDFPLGTKVQIRLKGTTFWYNTRYALIEIGYGSGVTAGGNTKISNLPPSMIDEVVINMGEKKAVSELTILFDDIKNLNKNENTNRLITLKNVQFENNAVGQTFYKITDQYNTSYKLEDNLGGSVIFLTSSYATYAQELVPSGKLIITGILTKYNSTYQFYINTLDDIQKTN</sequence>
<evidence type="ECO:0000259" key="1">
    <source>
        <dbReference type="Pfam" id="PF18942"/>
    </source>
</evidence>
<dbReference type="PROSITE" id="PS51257">
    <property type="entry name" value="PROKAR_LIPOPROTEIN"/>
    <property type="match status" value="1"/>
</dbReference>
<organism evidence="2 4">
    <name type="scientific">Capnocytophaga catalasegens</name>
    <dbReference type="NCBI Taxonomy" id="1004260"/>
    <lineage>
        <taxon>Bacteria</taxon>
        <taxon>Pseudomonadati</taxon>
        <taxon>Bacteroidota</taxon>
        <taxon>Flavobacteriia</taxon>
        <taxon>Flavobacteriales</taxon>
        <taxon>Flavobacteriaceae</taxon>
        <taxon>Capnocytophaga</taxon>
    </lineage>
</organism>
<evidence type="ECO:0000313" key="4">
    <source>
        <dbReference type="Proteomes" id="UP001207736"/>
    </source>
</evidence>
<dbReference type="Pfam" id="PF18942">
    <property type="entry name" value="DUF5689"/>
    <property type="match status" value="1"/>
</dbReference>
<protein>
    <recommendedName>
        <fullName evidence="1">DUF5689 domain-containing protein</fullName>
    </recommendedName>
</protein>